<dbReference type="HOGENOM" id="CLU_028393_2_2_7"/>
<dbReference type="Pfam" id="PF00842">
    <property type="entry name" value="Ala_racemase_C"/>
    <property type="match status" value="1"/>
</dbReference>
<comment type="pathway">
    <text evidence="5">Amino-acid biosynthesis; D-alanine biosynthesis; D-alanine from L-alanine: step 1/1.</text>
</comment>
<dbReference type="PANTHER" id="PTHR30511">
    <property type="entry name" value="ALANINE RACEMASE"/>
    <property type="match status" value="1"/>
</dbReference>
<feature type="binding site" evidence="5 7">
    <location>
        <position position="143"/>
    </location>
    <ligand>
        <name>substrate</name>
    </ligand>
</feature>
<dbReference type="HAMAP" id="MF_01201">
    <property type="entry name" value="Ala_racemase"/>
    <property type="match status" value="1"/>
</dbReference>
<evidence type="ECO:0000256" key="7">
    <source>
        <dbReference type="PIRSR" id="PIRSR600821-52"/>
    </source>
</evidence>
<proteinExistence type="inferred from homology"/>
<comment type="similarity">
    <text evidence="5">Belongs to the alanine racemase family.</text>
</comment>
<evidence type="ECO:0000256" key="3">
    <source>
        <dbReference type="ARBA" id="ARBA00022898"/>
    </source>
</evidence>
<evidence type="ECO:0000256" key="6">
    <source>
        <dbReference type="PIRSR" id="PIRSR600821-50"/>
    </source>
</evidence>
<accession>A5G882</accession>
<feature type="modified residue" description="N6-(pyridoxal phosphate)lysine" evidence="5 6">
    <location>
        <position position="45"/>
    </location>
</feature>
<dbReference type="PROSITE" id="PS00395">
    <property type="entry name" value="ALANINE_RACEMASE"/>
    <property type="match status" value="1"/>
</dbReference>
<dbReference type="InterPro" id="IPR001608">
    <property type="entry name" value="Ala_racemase_N"/>
</dbReference>
<dbReference type="SUPFAM" id="SSF51419">
    <property type="entry name" value="PLP-binding barrel"/>
    <property type="match status" value="1"/>
</dbReference>
<feature type="active site" description="Proton acceptor; specific for D-alanine" evidence="5">
    <location>
        <position position="45"/>
    </location>
</feature>
<dbReference type="GO" id="GO:0030632">
    <property type="term" value="P:D-alanine biosynthetic process"/>
    <property type="evidence" value="ECO:0007669"/>
    <property type="project" value="UniProtKB-UniRule"/>
</dbReference>
<dbReference type="InterPro" id="IPR000821">
    <property type="entry name" value="Ala_racemase"/>
</dbReference>
<dbReference type="KEGG" id="gur:Gura_3850"/>
<dbReference type="FunFam" id="3.20.20.10:FF:000002">
    <property type="entry name" value="Alanine racemase"/>
    <property type="match status" value="1"/>
</dbReference>
<reference evidence="9 10" key="1">
    <citation type="submission" date="2007-05" db="EMBL/GenBank/DDBJ databases">
        <title>Complete sequence of Geobacter uraniireducens Rf4.</title>
        <authorList>
            <consortium name="US DOE Joint Genome Institute"/>
            <person name="Copeland A."/>
            <person name="Lucas S."/>
            <person name="Lapidus A."/>
            <person name="Barry K."/>
            <person name="Detter J.C."/>
            <person name="Glavina del Rio T."/>
            <person name="Hammon N."/>
            <person name="Israni S."/>
            <person name="Dalin E."/>
            <person name="Tice H."/>
            <person name="Pitluck S."/>
            <person name="Chertkov O."/>
            <person name="Brettin T."/>
            <person name="Bruce D."/>
            <person name="Han C."/>
            <person name="Schmutz J."/>
            <person name="Larimer F."/>
            <person name="Land M."/>
            <person name="Hauser L."/>
            <person name="Kyrpides N."/>
            <person name="Mikhailova N."/>
            <person name="Shelobolina E."/>
            <person name="Aklujkar M."/>
            <person name="Lovley D."/>
            <person name="Richardson P."/>
        </authorList>
    </citation>
    <scope>NUCLEOTIDE SEQUENCE [LARGE SCALE GENOMIC DNA]</scope>
    <source>
        <strain evidence="10">ATCC BAA-1134 / JCM 13001 / Rf4</strain>
    </source>
</reference>
<comment type="function">
    <text evidence="5">Catalyzes the interconversion of L-alanine and D-alanine. May also act on other amino acids.</text>
</comment>
<evidence type="ECO:0000313" key="10">
    <source>
        <dbReference type="Proteomes" id="UP000006695"/>
    </source>
</evidence>
<keyword evidence="3 5" id="KW-0663">Pyridoxal phosphate</keyword>
<gene>
    <name evidence="9" type="ordered locus">Gura_3850</name>
</gene>
<dbReference type="AlphaFoldDB" id="A5G882"/>
<keyword evidence="10" id="KW-1185">Reference proteome</keyword>
<dbReference type="CDD" id="cd00430">
    <property type="entry name" value="PLPDE_III_AR"/>
    <property type="match status" value="1"/>
</dbReference>
<name>A5G882_GEOUR</name>
<dbReference type="InterPro" id="IPR009006">
    <property type="entry name" value="Ala_racemase/Decarboxylase_C"/>
</dbReference>
<comment type="cofactor">
    <cofactor evidence="2 5 6">
        <name>pyridoxal 5'-phosphate</name>
        <dbReference type="ChEBI" id="CHEBI:597326"/>
    </cofactor>
</comment>
<organism evidence="9 10">
    <name type="scientific">Geotalea uraniireducens (strain Rf4)</name>
    <name type="common">Geobacter uraniireducens</name>
    <dbReference type="NCBI Taxonomy" id="351605"/>
    <lineage>
        <taxon>Bacteria</taxon>
        <taxon>Pseudomonadati</taxon>
        <taxon>Thermodesulfobacteriota</taxon>
        <taxon>Desulfuromonadia</taxon>
        <taxon>Geobacterales</taxon>
        <taxon>Geobacteraceae</taxon>
        <taxon>Geotalea</taxon>
    </lineage>
</organism>
<dbReference type="SMART" id="SM01005">
    <property type="entry name" value="Ala_racemase_C"/>
    <property type="match status" value="1"/>
</dbReference>
<feature type="domain" description="Alanine racemase C-terminal" evidence="8">
    <location>
        <begin position="254"/>
        <end position="383"/>
    </location>
</feature>
<feature type="binding site" evidence="5 7">
    <location>
        <position position="323"/>
    </location>
    <ligand>
        <name>substrate</name>
    </ligand>
</feature>
<sequence length="384" mass="41874">MERLNVLNLDSRPTIAEIDLAALRHNYYQVKKAVPAGSGLLAVVKADAYGHGFMDISRELEALGVTAFGVAFLAEGIQLRKSGIDRPILLLGGIYPGQEKKCVGFNISTAVFSLDQARVLDDVARKLYRKAKIHLKVDTGMGRLGIRYEEAPAFFRELKKLKNLELEGIFSHFASADELDDEGSGYTARQTEIFAAVLQEGTRQGFSPTFVHIANSAAAFSRDFPFCNLARPGIVLYGALPSADFQGKIDVKPVMRLKSRVAMLKWVEPGTSISYARRYVAGKKTLVASVPVGYADGYCRALTNKGEALVRGQRARVAGTVCMDWIMLDVTDIAGVAVGDEVTLLGCDNQGNCIHAEELAAWSGTIAYEIFCGISKRVPRVYIP</sequence>
<dbReference type="UniPathway" id="UPA00042">
    <property type="reaction ID" value="UER00497"/>
</dbReference>
<dbReference type="InterPro" id="IPR020622">
    <property type="entry name" value="Ala_racemase_pyridoxalP-BS"/>
</dbReference>
<dbReference type="Gene3D" id="2.40.37.10">
    <property type="entry name" value="Lyase, Ornithine Decarboxylase, Chain A, domain 1"/>
    <property type="match status" value="1"/>
</dbReference>
<protein>
    <recommendedName>
        <fullName evidence="5">Alanine racemase</fullName>
        <ecNumber evidence="5">5.1.1.1</ecNumber>
    </recommendedName>
</protein>
<dbReference type="EC" id="5.1.1.1" evidence="5"/>
<evidence type="ECO:0000259" key="8">
    <source>
        <dbReference type="SMART" id="SM01005"/>
    </source>
</evidence>
<dbReference type="PRINTS" id="PR00992">
    <property type="entry name" value="ALARACEMASE"/>
</dbReference>
<dbReference type="NCBIfam" id="TIGR00492">
    <property type="entry name" value="alr"/>
    <property type="match status" value="1"/>
</dbReference>
<evidence type="ECO:0000256" key="5">
    <source>
        <dbReference type="HAMAP-Rule" id="MF_01201"/>
    </source>
</evidence>
<evidence type="ECO:0000313" key="9">
    <source>
        <dbReference type="EMBL" id="ABQ28000.1"/>
    </source>
</evidence>
<dbReference type="GO" id="GO:0008784">
    <property type="term" value="F:alanine racemase activity"/>
    <property type="evidence" value="ECO:0007669"/>
    <property type="project" value="UniProtKB-UniRule"/>
</dbReference>
<dbReference type="EMBL" id="CP000698">
    <property type="protein sequence ID" value="ABQ28000.1"/>
    <property type="molecule type" value="Genomic_DNA"/>
</dbReference>
<evidence type="ECO:0000256" key="1">
    <source>
        <dbReference type="ARBA" id="ARBA00000316"/>
    </source>
</evidence>
<dbReference type="InterPro" id="IPR011079">
    <property type="entry name" value="Ala_racemase_C"/>
</dbReference>
<dbReference type="PANTHER" id="PTHR30511:SF0">
    <property type="entry name" value="ALANINE RACEMASE, CATABOLIC-RELATED"/>
    <property type="match status" value="1"/>
</dbReference>
<dbReference type="Proteomes" id="UP000006695">
    <property type="component" value="Chromosome"/>
</dbReference>
<feature type="active site" description="Proton acceptor; specific for L-alanine" evidence="5">
    <location>
        <position position="275"/>
    </location>
</feature>
<dbReference type="Pfam" id="PF01168">
    <property type="entry name" value="Ala_racemase_N"/>
    <property type="match status" value="1"/>
</dbReference>
<keyword evidence="4 5" id="KW-0413">Isomerase</keyword>
<dbReference type="GO" id="GO:0005829">
    <property type="term" value="C:cytosol"/>
    <property type="evidence" value="ECO:0007669"/>
    <property type="project" value="TreeGrafter"/>
</dbReference>
<dbReference type="InterPro" id="IPR029066">
    <property type="entry name" value="PLP-binding_barrel"/>
</dbReference>
<dbReference type="Gene3D" id="3.20.20.10">
    <property type="entry name" value="Alanine racemase"/>
    <property type="match status" value="1"/>
</dbReference>
<dbReference type="SUPFAM" id="SSF50621">
    <property type="entry name" value="Alanine racemase C-terminal domain-like"/>
    <property type="match status" value="1"/>
</dbReference>
<dbReference type="GO" id="GO:0030170">
    <property type="term" value="F:pyridoxal phosphate binding"/>
    <property type="evidence" value="ECO:0007669"/>
    <property type="project" value="UniProtKB-UniRule"/>
</dbReference>
<dbReference type="STRING" id="351605.Gura_3850"/>
<comment type="catalytic activity">
    <reaction evidence="1 5">
        <text>L-alanine = D-alanine</text>
        <dbReference type="Rhea" id="RHEA:20249"/>
        <dbReference type="ChEBI" id="CHEBI:57416"/>
        <dbReference type="ChEBI" id="CHEBI:57972"/>
        <dbReference type="EC" id="5.1.1.1"/>
    </reaction>
</comment>
<evidence type="ECO:0000256" key="4">
    <source>
        <dbReference type="ARBA" id="ARBA00023235"/>
    </source>
</evidence>
<evidence type="ECO:0000256" key="2">
    <source>
        <dbReference type="ARBA" id="ARBA00001933"/>
    </source>
</evidence>